<keyword evidence="2" id="KW-1185">Reference proteome</keyword>
<name>A0ABV6QDG5_9ACTN</name>
<dbReference type="RefSeq" id="WP_380043356.1">
    <property type="nucleotide sequence ID" value="NZ_JBHLTC010000001.1"/>
</dbReference>
<accession>A0ABV6QDG5</accession>
<dbReference type="Gene3D" id="3.90.1200.10">
    <property type="match status" value="1"/>
</dbReference>
<dbReference type="Pfam" id="PF04655">
    <property type="entry name" value="APH_6_hur"/>
    <property type="match status" value="1"/>
</dbReference>
<dbReference type="InterPro" id="IPR011009">
    <property type="entry name" value="Kinase-like_dom_sf"/>
</dbReference>
<evidence type="ECO:0000313" key="2">
    <source>
        <dbReference type="Proteomes" id="UP001589890"/>
    </source>
</evidence>
<proteinExistence type="predicted"/>
<protein>
    <submittedName>
        <fullName evidence="1">Aminoglycoside phosphotransferase family protein</fullName>
    </submittedName>
</protein>
<gene>
    <name evidence="1" type="ORF">ACFFGN_01300</name>
</gene>
<dbReference type="Proteomes" id="UP001589890">
    <property type="component" value="Unassembled WGS sequence"/>
</dbReference>
<sequence length="290" mass="32767">MGSRGPDWQIWLDGLPKLLRQLLADWRLKPGGEATYGECALVVPVTTADGVEAMLKVGFPHWEAEHEHLALRDWNGDGAIRLLRADPRRYALLLEKAHPRDLTSLEDVEACEVAASAYKRLHIPAGLQYRLLSEQAARWSQELLELPMSAPVPRRYVEQAAALARDFATDPACDGRLIHGDLHYANVLASDREPWLIIDPKPLSGDPHYEVAPLLWNRWPEVVATGDIRTAVRSRFHAIVDTAELDEERARDWVIVRELVNVRWTLTEPDDLLPDDWLTRAIAIAKAVQD</sequence>
<dbReference type="EMBL" id="JBHLTC010000001">
    <property type="protein sequence ID" value="MFC0622678.1"/>
    <property type="molecule type" value="Genomic_DNA"/>
</dbReference>
<evidence type="ECO:0000313" key="1">
    <source>
        <dbReference type="EMBL" id="MFC0622678.1"/>
    </source>
</evidence>
<dbReference type="SUPFAM" id="SSF56112">
    <property type="entry name" value="Protein kinase-like (PK-like)"/>
    <property type="match status" value="1"/>
</dbReference>
<comment type="caution">
    <text evidence="1">The sequence shown here is derived from an EMBL/GenBank/DDBJ whole genome shotgun (WGS) entry which is preliminary data.</text>
</comment>
<organism evidence="1 2">
    <name type="scientific">Kribbella deserti</name>
    <dbReference type="NCBI Taxonomy" id="1926257"/>
    <lineage>
        <taxon>Bacteria</taxon>
        <taxon>Bacillati</taxon>
        <taxon>Actinomycetota</taxon>
        <taxon>Actinomycetes</taxon>
        <taxon>Propionibacteriales</taxon>
        <taxon>Kribbellaceae</taxon>
        <taxon>Kribbella</taxon>
    </lineage>
</organism>
<dbReference type="InterPro" id="IPR006748">
    <property type="entry name" value="NH2Glyco/OHUrea_AB-resist_kin"/>
</dbReference>
<reference evidence="1 2" key="1">
    <citation type="submission" date="2024-09" db="EMBL/GenBank/DDBJ databases">
        <authorList>
            <person name="Sun Q."/>
            <person name="Mori K."/>
        </authorList>
    </citation>
    <scope>NUCLEOTIDE SEQUENCE [LARGE SCALE GENOMIC DNA]</scope>
    <source>
        <strain evidence="1 2">CGMCC 1.15906</strain>
    </source>
</reference>